<dbReference type="EMBL" id="AMWN01000001">
    <property type="protein sequence ID" value="EXJ95542.1"/>
    <property type="molecule type" value="Genomic_DNA"/>
</dbReference>
<evidence type="ECO:0000313" key="3">
    <source>
        <dbReference type="Proteomes" id="UP000019484"/>
    </source>
</evidence>
<evidence type="ECO:0000259" key="1">
    <source>
        <dbReference type="Pfam" id="PF01717"/>
    </source>
</evidence>
<dbReference type="CDD" id="cd03311">
    <property type="entry name" value="CIMS_C_terminal_like"/>
    <property type="match status" value="1"/>
</dbReference>
<gene>
    <name evidence="2" type="ORF">A1O1_00664</name>
</gene>
<dbReference type="Pfam" id="PF01717">
    <property type="entry name" value="Meth_synt_2"/>
    <property type="match status" value="1"/>
</dbReference>
<protein>
    <recommendedName>
        <fullName evidence="1">Cobalamin-independent methionine synthase MetE C-terminal/archaeal domain-containing protein</fullName>
    </recommendedName>
</protein>
<proteinExistence type="predicted"/>
<dbReference type="OrthoDB" id="7772923at2759"/>
<dbReference type="STRING" id="1182541.W9YRM2"/>
<accession>W9YRM2</accession>
<dbReference type="GO" id="GO:0008270">
    <property type="term" value="F:zinc ion binding"/>
    <property type="evidence" value="ECO:0007669"/>
    <property type="project" value="InterPro"/>
</dbReference>
<dbReference type="AlphaFoldDB" id="W9YRM2"/>
<dbReference type="PANTHER" id="PTHR43844:SF2">
    <property type="entry name" value="SYNTHASE, VITAMIN-B12 INDEPENDENT, PUTATIVE (AFU_ORTHOLOGUE AFUA_3G12060)-RELATED"/>
    <property type="match status" value="1"/>
</dbReference>
<dbReference type="SUPFAM" id="SSF51726">
    <property type="entry name" value="UROD/MetE-like"/>
    <property type="match status" value="1"/>
</dbReference>
<dbReference type="GO" id="GO:0009086">
    <property type="term" value="P:methionine biosynthetic process"/>
    <property type="evidence" value="ECO:0007669"/>
    <property type="project" value="InterPro"/>
</dbReference>
<reference evidence="2 3" key="1">
    <citation type="submission" date="2013-03" db="EMBL/GenBank/DDBJ databases">
        <title>The Genome Sequence of Capronia coronata CBS 617.96.</title>
        <authorList>
            <consortium name="The Broad Institute Genomics Platform"/>
            <person name="Cuomo C."/>
            <person name="de Hoog S."/>
            <person name="Gorbushina A."/>
            <person name="Walker B."/>
            <person name="Young S.K."/>
            <person name="Zeng Q."/>
            <person name="Gargeya S."/>
            <person name="Fitzgerald M."/>
            <person name="Haas B."/>
            <person name="Abouelleil A."/>
            <person name="Allen A.W."/>
            <person name="Alvarado L."/>
            <person name="Arachchi H.M."/>
            <person name="Berlin A.M."/>
            <person name="Chapman S.B."/>
            <person name="Gainer-Dewar J."/>
            <person name="Goldberg J."/>
            <person name="Griggs A."/>
            <person name="Gujja S."/>
            <person name="Hansen M."/>
            <person name="Howarth C."/>
            <person name="Imamovic A."/>
            <person name="Ireland A."/>
            <person name="Larimer J."/>
            <person name="McCowan C."/>
            <person name="Murphy C."/>
            <person name="Pearson M."/>
            <person name="Poon T.W."/>
            <person name="Priest M."/>
            <person name="Roberts A."/>
            <person name="Saif S."/>
            <person name="Shea T."/>
            <person name="Sisk P."/>
            <person name="Sykes S."/>
            <person name="Wortman J."/>
            <person name="Nusbaum C."/>
            <person name="Birren B."/>
        </authorList>
    </citation>
    <scope>NUCLEOTIDE SEQUENCE [LARGE SCALE GENOMIC DNA]</scope>
    <source>
        <strain evidence="2 3">CBS 617.96</strain>
    </source>
</reference>
<comment type="caution">
    <text evidence="2">The sequence shown here is derived from an EMBL/GenBank/DDBJ whole genome shotgun (WGS) entry which is preliminary data.</text>
</comment>
<dbReference type="GO" id="GO:0003871">
    <property type="term" value="F:5-methyltetrahydropteroyltriglutamate-homocysteine S-methyltransferase activity"/>
    <property type="evidence" value="ECO:0007669"/>
    <property type="project" value="InterPro"/>
</dbReference>
<sequence length="407" mass="46277">MADSKLHQQPPFRAEHMGSLLRPQRLLDVRTTIREQNLSPEEAGLPEVEREAVAQIVKTQLDLGFKGVTSGEYNRTRFWGLFWDELEGTTRLQDAEASMFRLYHPDVVSLIEKGSKVMPGDSVIAGGKIQHKGTESNLHELRLVQAAVPKEEWGNIKLTMITPAWFHMRYKQGRAYTPEAYKDDAEYFKDVAKAYQKELEVLYEAGLRNVQFDDPGLAYFCSKDFRNGWDQDSDNIGSADDLLDAYIALYNDSISKCPADMHTGVHLCRGNFIGGRHFAEGAYDIIAKKLFENLNVNTFYLEYDTERAGGFEPLKYLPKDKNVIIGCISTKLRELEDKEEMKKRIYKAAEFVAEGSNQTREEALKRIGISPQCGFSTHETGYPLSDEDQRAKLALVREIADEIWGEP</sequence>
<dbReference type="HOGENOM" id="CLU_058877_0_0_1"/>
<dbReference type="eggNOG" id="ENOG502SKSR">
    <property type="taxonomic scope" value="Eukaryota"/>
</dbReference>
<dbReference type="InterPro" id="IPR038071">
    <property type="entry name" value="UROD/MetE-like_sf"/>
</dbReference>
<dbReference type="Proteomes" id="UP000019484">
    <property type="component" value="Unassembled WGS sequence"/>
</dbReference>
<name>W9YRM2_9EURO</name>
<dbReference type="PANTHER" id="PTHR43844">
    <property type="entry name" value="METHIONINE SYNTHASE"/>
    <property type="match status" value="1"/>
</dbReference>
<keyword evidence="3" id="KW-1185">Reference proteome</keyword>
<organism evidence="2 3">
    <name type="scientific">Capronia coronata CBS 617.96</name>
    <dbReference type="NCBI Taxonomy" id="1182541"/>
    <lineage>
        <taxon>Eukaryota</taxon>
        <taxon>Fungi</taxon>
        <taxon>Dikarya</taxon>
        <taxon>Ascomycota</taxon>
        <taxon>Pezizomycotina</taxon>
        <taxon>Eurotiomycetes</taxon>
        <taxon>Chaetothyriomycetidae</taxon>
        <taxon>Chaetothyriales</taxon>
        <taxon>Herpotrichiellaceae</taxon>
        <taxon>Capronia</taxon>
    </lineage>
</organism>
<dbReference type="GeneID" id="19155570"/>
<dbReference type="InterPro" id="IPR002629">
    <property type="entry name" value="Met_Synth_C/arc"/>
</dbReference>
<dbReference type="Gene3D" id="3.20.20.210">
    <property type="match status" value="1"/>
</dbReference>
<feature type="domain" description="Cobalamin-independent methionine synthase MetE C-terminal/archaeal" evidence="1">
    <location>
        <begin position="183"/>
        <end position="380"/>
    </location>
</feature>
<dbReference type="RefSeq" id="XP_007719771.1">
    <property type="nucleotide sequence ID" value="XM_007721581.1"/>
</dbReference>
<evidence type="ECO:0000313" key="2">
    <source>
        <dbReference type="EMBL" id="EXJ95542.1"/>
    </source>
</evidence>